<organism evidence="3 4">
    <name type="scientific">Paramecium octaurelia</name>
    <dbReference type="NCBI Taxonomy" id="43137"/>
    <lineage>
        <taxon>Eukaryota</taxon>
        <taxon>Sar</taxon>
        <taxon>Alveolata</taxon>
        <taxon>Ciliophora</taxon>
        <taxon>Intramacronucleata</taxon>
        <taxon>Oligohymenophorea</taxon>
        <taxon>Peniculida</taxon>
        <taxon>Parameciidae</taxon>
        <taxon>Paramecium</taxon>
    </lineage>
</organism>
<name>A0A8S1Y4H3_PAROT</name>
<feature type="compositionally biased region" description="Polar residues" evidence="2">
    <location>
        <begin position="26"/>
        <end position="39"/>
    </location>
</feature>
<comment type="caution">
    <text evidence="3">The sequence shown here is derived from an EMBL/GenBank/DDBJ whole genome shotgun (WGS) entry which is preliminary data.</text>
</comment>
<protein>
    <submittedName>
        <fullName evidence="3">Uncharacterized protein</fullName>
    </submittedName>
</protein>
<dbReference type="EMBL" id="CAJJDP010000148">
    <property type="protein sequence ID" value="CAD8209106.1"/>
    <property type="molecule type" value="Genomic_DNA"/>
</dbReference>
<evidence type="ECO:0000256" key="1">
    <source>
        <dbReference type="SAM" id="Coils"/>
    </source>
</evidence>
<gene>
    <name evidence="3" type="ORF">POCTA_138.1.T1460048</name>
</gene>
<accession>A0A8S1Y4H3</accession>
<keyword evidence="4" id="KW-1185">Reference proteome</keyword>
<reference evidence="3" key="1">
    <citation type="submission" date="2021-01" db="EMBL/GenBank/DDBJ databases">
        <authorList>
            <consortium name="Genoscope - CEA"/>
            <person name="William W."/>
        </authorList>
    </citation>
    <scope>NUCLEOTIDE SEQUENCE</scope>
</reference>
<feature type="coiled-coil region" evidence="1">
    <location>
        <begin position="48"/>
        <end position="491"/>
    </location>
</feature>
<evidence type="ECO:0000256" key="2">
    <source>
        <dbReference type="SAM" id="MobiDB-lite"/>
    </source>
</evidence>
<keyword evidence="1" id="KW-0175">Coiled coil</keyword>
<sequence>MRTNQGSSNDLLNRQNQPRRDIDPLASNSPNAWKEMTSQSGFVSRDKYNKLKDLNSKLKAALRDYMQEGKDQEKILQLKEELIQKYERERSDWQTKGNEDLKTQLNDMKNKVQKKKNKIKLLKDESKANDTKLEEQKAQFQVELDRVQRLYDALTNEIKDHEKRYLILKDENSVLKQAIIAKEEQSRYLEMAIKDEKSNVQLFESKIKEQLEENKILQLTINNSNSKAEDLEKQIKTNESRHSLELNKVQQDKLTQQQELNAQINKKKEKIKNMANQIQQLENLIGQQQKQEFALNNSILEKQQENIKLQSHLDDQRNKTDLALKEAHYSVQEVKELKSKLESQKSLVQTYEDKLAQYDKQYQLDQEERAQILQDLDQLNEDNRRLQQLLYESDNDISYLNQQHLEKQSQIEKKLESLQLQLNYSQDELAESKRLIQEMKKQAIASEEQIEIYKNKYLKTKQNQKTLQNEQRYLEEKMKLIENERIQEEREALKTKDFIMHQRQVQQSKIRVLDDIQNMIKQHKRTNS</sequence>
<feature type="region of interest" description="Disordered" evidence="2">
    <location>
        <begin position="1"/>
        <end position="39"/>
    </location>
</feature>
<dbReference type="AlphaFoldDB" id="A0A8S1Y4H3"/>
<dbReference type="OrthoDB" id="305022at2759"/>
<evidence type="ECO:0000313" key="3">
    <source>
        <dbReference type="EMBL" id="CAD8209106.1"/>
    </source>
</evidence>
<evidence type="ECO:0000313" key="4">
    <source>
        <dbReference type="Proteomes" id="UP000683925"/>
    </source>
</evidence>
<dbReference type="Proteomes" id="UP000683925">
    <property type="component" value="Unassembled WGS sequence"/>
</dbReference>
<proteinExistence type="predicted"/>
<dbReference type="OMA" id="WQTKGNE"/>
<feature type="compositionally biased region" description="Polar residues" evidence="2">
    <location>
        <begin position="1"/>
        <end position="16"/>
    </location>
</feature>